<dbReference type="InParanoid" id="C1F3F6"/>
<dbReference type="Proteomes" id="UP000002207">
    <property type="component" value="Chromosome"/>
</dbReference>
<dbReference type="KEGG" id="aca:ACP_0946"/>
<dbReference type="STRING" id="240015.ACP_0946"/>
<sequence>MPMSPGSRKRHKAIPPGETGQEALYLRSLSERQITVSIELRDGETVTGWIEYFDDRMIRLTRKNHPNLFIYKQQIRTITEQARRHDAARTSPAAEKPTAADEVK</sequence>
<dbReference type="Gene3D" id="2.30.30.100">
    <property type="match status" value="1"/>
</dbReference>
<evidence type="ECO:0000313" key="3">
    <source>
        <dbReference type="Proteomes" id="UP000002207"/>
    </source>
</evidence>
<evidence type="ECO:0000313" key="2">
    <source>
        <dbReference type="EMBL" id="ACO31643.1"/>
    </source>
</evidence>
<organism evidence="2 3">
    <name type="scientific">Acidobacterium capsulatum (strain ATCC 51196 / DSM 11244 / BCRC 80197 / JCM 7670 / NBRC 15755 / NCIMB 13165 / 161)</name>
    <dbReference type="NCBI Taxonomy" id="240015"/>
    <lineage>
        <taxon>Bacteria</taxon>
        <taxon>Pseudomonadati</taxon>
        <taxon>Acidobacteriota</taxon>
        <taxon>Terriglobia</taxon>
        <taxon>Terriglobales</taxon>
        <taxon>Acidobacteriaceae</taxon>
        <taxon>Acidobacterium</taxon>
    </lineage>
</organism>
<keyword evidence="3" id="KW-1185">Reference proteome</keyword>
<protein>
    <submittedName>
        <fullName evidence="2">Uncharacterized protein</fullName>
    </submittedName>
</protein>
<proteinExistence type="predicted"/>
<feature type="region of interest" description="Disordered" evidence="1">
    <location>
        <begin position="80"/>
        <end position="104"/>
    </location>
</feature>
<gene>
    <name evidence="2" type="ordered locus">ACP_0946</name>
</gene>
<dbReference type="GO" id="GO:0006355">
    <property type="term" value="P:regulation of DNA-templated transcription"/>
    <property type="evidence" value="ECO:0007669"/>
    <property type="project" value="InterPro"/>
</dbReference>
<dbReference type="HOGENOM" id="CLU_177689_0_0_0"/>
<dbReference type="GO" id="GO:0003723">
    <property type="term" value="F:RNA binding"/>
    <property type="evidence" value="ECO:0007669"/>
    <property type="project" value="InterPro"/>
</dbReference>
<dbReference type="AlphaFoldDB" id="C1F3F6"/>
<dbReference type="InterPro" id="IPR010920">
    <property type="entry name" value="LSM_dom_sf"/>
</dbReference>
<evidence type="ECO:0000256" key="1">
    <source>
        <dbReference type="SAM" id="MobiDB-lite"/>
    </source>
</evidence>
<dbReference type="eggNOG" id="COG1923">
    <property type="taxonomic scope" value="Bacteria"/>
</dbReference>
<dbReference type="Pfam" id="PF17209">
    <property type="entry name" value="Hfq"/>
    <property type="match status" value="1"/>
</dbReference>
<dbReference type="InterPro" id="IPR005001">
    <property type="entry name" value="Hfq"/>
</dbReference>
<dbReference type="EMBL" id="CP001472">
    <property type="protein sequence ID" value="ACO31643.1"/>
    <property type="molecule type" value="Genomic_DNA"/>
</dbReference>
<accession>C1F3F6</accession>
<reference evidence="2 3" key="1">
    <citation type="journal article" date="2009" name="Appl. Environ. Microbiol.">
        <title>Three genomes from the phylum Acidobacteria provide insight into the lifestyles of these microorganisms in soils.</title>
        <authorList>
            <person name="Ward N.L."/>
            <person name="Challacombe J.F."/>
            <person name="Janssen P.H."/>
            <person name="Henrissat B."/>
            <person name="Coutinho P.M."/>
            <person name="Wu M."/>
            <person name="Xie G."/>
            <person name="Haft D.H."/>
            <person name="Sait M."/>
            <person name="Badger J."/>
            <person name="Barabote R.D."/>
            <person name="Bradley B."/>
            <person name="Brettin T.S."/>
            <person name="Brinkac L.M."/>
            <person name="Bruce D."/>
            <person name="Creasy T."/>
            <person name="Daugherty S.C."/>
            <person name="Davidsen T.M."/>
            <person name="DeBoy R.T."/>
            <person name="Detter J.C."/>
            <person name="Dodson R.J."/>
            <person name="Durkin A.S."/>
            <person name="Ganapathy A."/>
            <person name="Gwinn-Giglio M."/>
            <person name="Han C.S."/>
            <person name="Khouri H."/>
            <person name="Kiss H."/>
            <person name="Kothari S.P."/>
            <person name="Madupu R."/>
            <person name="Nelson K.E."/>
            <person name="Nelson W.C."/>
            <person name="Paulsen I."/>
            <person name="Penn K."/>
            <person name="Ren Q."/>
            <person name="Rosovitz M.J."/>
            <person name="Selengut J.D."/>
            <person name="Shrivastava S."/>
            <person name="Sullivan S.A."/>
            <person name="Tapia R."/>
            <person name="Thompson L.S."/>
            <person name="Watkins K.L."/>
            <person name="Yang Q."/>
            <person name="Yu C."/>
            <person name="Zafar N."/>
            <person name="Zhou L."/>
            <person name="Kuske C.R."/>
        </authorList>
    </citation>
    <scope>NUCLEOTIDE SEQUENCE [LARGE SCALE GENOMIC DNA]</scope>
    <source>
        <strain evidence="3">ATCC 51196 / DSM 11244 / BCRC 80197 / JCM 7670 / NBRC 15755 / NCIMB 13165 / 161</strain>
    </source>
</reference>
<dbReference type="SUPFAM" id="SSF50182">
    <property type="entry name" value="Sm-like ribonucleoproteins"/>
    <property type="match status" value="1"/>
</dbReference>
<name>C1F3F6_ACIC5</name>